<dbReference type="PRINTS" id="PR00081">
    <property type="entry name" value="GDHRDH"/>
</dbReference>
<comment type="similarity">
    <text evidence="1">Belongs to the short-chain dehydrogenases/reductases (SDR) family.</text>
</comment>
<dbReference type="SUPFAM" id="SSF51735">
    <property type="entry name" value="NAD(P)-binding Rossmann-fold domains"/>
    <property type="match status" value="1"/>
</dbReference>
<dbReference type="InterPro" id="IPR036291">
    <property type="entry name" value="NAD(P)-bd_dom_sf"/>
</dbReference>
<protein>
    <submittedName>
        <fullName evidence="3">Uncharacterized protein</fullName>
    </submittedName>
</protein>
<reference evidence="3" key="1">
    <citation type="submission" date="2019-10" db="EMBL/GenBank/DDBJ databases">
        <authorList>
            <person name="Zhang R."/>
            <person name="Pan Y."/>
            <person name="Wang J."/>
            <person name="Ma R."/>
            <person name="Yu S."/>
        </authorList>
    </citation>
    <scope>NUCLEOTIDE SEQUENCE</scope>
    <source>
        <strain evidence="3">LA-IB0</strain>
        <tissue evidence="3">Leaf</tissue>
    </source>
</reference>
<dbReference type="Proteomes" id="UP000826271">
    <property type="component" value="Unassembled WGS sequence"/>
</dbReference>
<keyword evidence="4" id="KW-1185">Reference proteome</keyword>
<dbReference type="AlphaFoldDB" id="A0AAV6WE44"/>
<sequence length="187" mass="19941">MELRPGLSAIVTGGAAGIGQALVLALAQNGIFITVIDFSEEKGKQVASLAAKEVSKFHTELQFPPVIFIKCDVTDANELAAAFKKHAETYGGLDICINCAGISTAIPFYNDQTDGSRSWRHAVNVNFVAVIDSTRLAIGAMQEAKRPGVIINVGSSAGLYPLIADPIYSGTKGYLYSLLLYTQYSVH</sequence>
<organism evidence="3 4">
    <name type="scientific">Buddleja alternifolia</name>
    <dbReference type="NCBI Taxonomy" id="168488"/>
    <lineage>
        <taxon>Eukaryota</taxon>
        <taxon>Viridiplantae</taxon>
        <taxon>Streptophyta</taxon>
        <taxon>Embryophyta</taxon>
        <taxon>Tracheophyta</taxon>
        <taxon>Spermatophyta</taxon>
        <taxon>Magnoliopsida</taxon>
        <taxon>eudicotyledons</taxon>
        <taxon>Gunneridae</taxon>
        <taxon>Pentapetalae</taxon>
        <taxon>asterids</taxon>
        <taxon>lamiids</taxon>
        <taxon>Lamiales</taxon>
        <taxon>Scrophulariaceae</taxon>
        <taxon>Buddlejeae</taxon>
        <taxon>Buddleja</taxon>
    </lineage>
</organism>
<evidence type="ECO:0000256" key="1">
    <source>
        <dbReference type="ARBA" id="ARBA00006484"/>
    </source>
</evidence>
<dbReference type="Gene3D" id="3.40.50.720">
    <property type="entry name" value="NAD(P)-binding Rossmann-like Domain"/>
    <property type="match status" value="1"/>
</dbReference>
<dbReference type="Pfam" id="PF00106">
    <property type="entry name" value="adh_short"/>
    <property type="match status" value="1"/>
</dbReference>
<dbReference type="GO" id="GO:0005737">
    <property type="term" value="C:cytoplasm"/>
    <property type="evidence" value="ECO:0007669"/>
    <property type="project" value="TreeGrafter"/>
</dbReference>
<accession>A0AAV6WE44</accession>
<dbReference type="GO" id="GO:0016616">
    <property type="term" value="F:oxidoreductase activity, acting on the CH-OH group of donors, NAD or NADP as acceptor"/>
    <property type="evidence" value="ECO:0007669"/>
    <property type="project" value="TreeGrafter"/>
</dbReference>
<dbReference type="PANTHER" id="PTHR44229:SF4">
    <property type="entry name" value="15-HYDROXYPROSTAGLANDIN DEHYDROGENASE [NAD(+)]"/>
    <property type="match status" value="1"/>
</dbReference>
<dbReference type="PANTHER" id="PTHR44229">
    <property type="entry name" value="15-HYDROXYPROSTAGLANDIN DEHYDROGENASE [NAD(+)]"/>
    <property type="match status" value="1"/>
</dbReference>
<dbReference type="InterPro" id="IPR002347">
    <property type="entry name" value="SDR_fam"/>
</dbReference>
<proteinExistence type="inferred from homology"/>
<gene>
    <name evidence="3" type="ORF">BUALT_Bualt15G0037800</name>
</gene>
<dbReference type="EMBL" id="WHWC01000015">
    <property type="protein sequence ID" value="KAG8368364.1"/>
    <property type="molecule type" value="Genomic_DNA"/>
</dbReference>
<keyword evidence="2" id="KW-0560">Oxidoreductase</keyword>
<evidence type="ECO:0000313" key="4">
    <source>
        <dbReference type="Proteomes" id="UP000826271"/>
    </source>
</evidence>
<evidence type="ECO:0000256" key="2">
    <source>
        <dbReference type="ARBA" id="ARBA00023002"/>
    </source>
</evidence>
<comment type="caution">
    <text evidence="3">The sequence shown here is derived from an EMBL/GenBank/DDBJ whole genome shotgun (WGS) entry which is preliminary data.</text>
</comment>
<name>A0AAV6WE44_9LAMI</name>
<evidence type="ECO:0000313" key="3">
    <source>
        <dbReference type="EMBL" id="KAG8368364.1"/>
    </source>
</evidence>